<dbReference type="InterPro" id="IPR001202">
    <property type="entry name" value="WW_dom"/>
</dbReference>
<dbReference type="GO" id="GO:0007265">
    <property type="term" value="P:Ras protein signal transduction"/>
    <property type="evidence" value="ECO:0007669"/>
    <property type="project" value="TreeGrafter"/>
</dbReference>
<dbReference type="Pfam" id="PF00618">
    <property type="entry name" value="RasGEF_N"/>
    <property type="match status" value="1"/>
</dbReference>
<feature type="region of interest" description="Disordered" evidence="5">
    <location>
        <begin position="206"/>
        <end position="268"/>
    </location>
</feature>
<evidence type="ECO:0008006" key="12">
    <source>
        <dbReference type="Google" id="ProtNLM"/>
    </source>
</evidence>
<feature type="domain" description="WW" evidence="8">
    <location>
        <begin position="267"/>
        <end position="301"/>
    </location>
</feature>
<feature type="domain" description="SH3" evidence="6">
    <location>
        <begin position="46"/>
        <end position="105"/>
    </location>
</feature>
<comment type="caution">
    <text evidence="10">The sequence shown here is derived from an EMBL/GenBank/DDBJ whole genome shotgun (WGS) entry which is preliminary data.</text>
</comment>
<dbReference type="Gene3D" id="1.20.870.10">
    <property type="entry name" value="Son of sevenless (SoS) protein Chain: S domain 1"/>
    <property type="match status" value="1"/>
</dbReference>
<dbReference type="Gene3D" id="2.30.30.40">
    <property type="entry name" value="SH3 Domains"/>
    <property type="match status" value="1"/>
</dbReference>
<dbReference type="InterPro" id="IPR023578">
    <property type="entry name" value="Ras_GEF_dom_sf"/>
</dbReference>
<dbReference type="EMBL" id="JAACJM010000111">
    <property type="protein sequence ID" value="KAF5345546.1"/>
    <property type="molecule type" value="Genomic_DNA"/>
</dbReference>
<dbReference type="SMART" id="SM00229">
    <property type="entry name" value="RasGEFN"/>
    <property type="match status" value="1"/>
</dbReference>
<organism evidence="10 11">
    <name type="scientific">Tetrapyrgos nigripes</name>
    <dbReference type="NCBI Taxonomy" id="182062"/>
    <lineage>
        <taxon>Eukaryota</taxon>
        <taxon>Fungi</taxon>
        <taxon>Dikarya</taxon>
        <taxon>Basidiomycota</taxon>
        <taxon>Agaricomycotina</taxon>
        <taxon>Agaricomycetes</taxon>
        <taxon>Agaricomycetidae</taxon>
        <taxon>Agaricales</taxon>
        <taxon>Marasmiineae</taxon>
        <taxon>Marasmiaceae</taxon>
        <taxon>Tetrapyrgos</taxon>
    </lineage>
</organism>
<evidence type="ECO:0000313" key="11">
    <source>
        <dbReference type="Proteomes" id="UP000559256"/>
    </source>
</evidence>
<dbReference type="Pfam" id="PF00617">
    <property type="entry name" value="RasGEF"/>
    <property type="match status" value="1"/>
</dbReference>
<evidence type="ECO:0000256" key="5">
    <source>
        <dbReference type="SAM" id="MobiDB-lite"/>
    </source>
</evidence>
<feature type="region of interest" description="Disordered" evidence="5">
    <location>
        <begin position="337"/>
        <end position="370"/>
    </location>
</feature>
<protein>
    <recommendedName>
        <fullName evidence="12">Ras GEF</fullName>
    </recommendedName>
</protein>
<dbReference type="Proteomes" id="UP000559256">
    <property type="component" value="Unassembled WGS sequence"/>
</dbReference>
<dbReference type="SMART" id="SM00326">
    <property type="entry name" value="SH3"/>
    <property type="match status" value="1"/>
</dbReference>
<keyword evidence="11" id="KW-1185">Reference proteome</keyword>
<evidence type="ECO:0000259" key="7">
    <source>
        <dbReference type="PROSITE" id="PS50009"/>
    </source>
</evidence>
<dbReference type="PANTHER" id="PTHR23113">
    <property type="entry name" value="GUANINE NUCLEOTIDE EXCHANGE FACTOR"/>
    <property type="match status" value="1"/>
</dbReference>
<dbReference type="SUPFAM" id="SSF48366">
    <property type="entry name" value="Ras GEF"/>
    <property type="match status" value="1"/>
</dbReference>
<dbReference type="FunFam" id="2.30.30.40:FF:000072">
    <property type="entry name" value="Unconventional Myosin IB"/>
    <property type="match status" value="1"/>
</dbReference>
<dbReference type="PANTHER" id="PTHR23113:SF368">
    <property type="entry name" value="CELL DIVISION CONTROL PROTEIN 25"/>
    <property type="match status" value="1"/>
</dbReference>
<dbReference type="GO" id="GO:0005085">
    <property type="term" value="F:guanyl-nucleotide exchange factor activity"/>
    <property type="evidence" value="ECO:0007669"/>
    <property type="project" value="UniProtKB-KW"/>
</dbReference>
<evidence type="ECO:0000256" key="2">
    <source>
        <dbReference type="ARBA" id="ARBA00022658"/>
    </source>
</evidence>
<dbReference type="PRINTS" id="PR00452">
    <property type="entry name" value="SH3DOMAIN"/>
</dbReference>
<feature type="domain" description="N-terminal Ras-GEF" evidence="9">
    <location>
        <begin position="908"/>
        <end position="1039"/>
    </location>
</feature>
<accession>A0A8H5CPA8</accession>
<dbReference type="Gene3D" id="2.20.70.10">
    <property type="match status" value="1"/>
</dbReference>
<feature type="region of interest" description="Disordered" evidence="5">
    <location>
        <begin position="300"/>
        <end position="323"/>
    </location>
</feature>
<feature type="compositionally biased region" description="Polar residues" evidence="5">
    <location>
        <begin position="300"/>
        <end position="312"/>
    </location>
</feature>
<gene>
    <name evidence="10" type="ORF">D9758_012020</name>
</gene>
<evidence type="ECO:0000256" key="4">
    <source>
        <dbReference type="PROSITE-ProRule" id="PRU00192"/>
    </source>
</evidence>
<dbReference type="OrthoDB" id="546434at2759"/>
<sequence>MAAVATYVTANAFRDAHMNIPDISDSSLDQSQSDSSLDPDLSDDSFPSLFCRALYDYEAQDASALSFRRGDIIEILTQQPSGWWDGLLGDERGWFPSNYVTIISDEEAEIALNGSDFSNAESYNAGVGGVSGQPRNSIVDMSHAMLRGGQAENEDWLQSELVEDPRLGLNELAQSAFQAQPSSASDFWMPQVAPNGQIYYVNTKTGQQSRDLPQETEEDTSDSDLAGLTSQSSSRSGTSAGLGFTSGNGEDGTRSRLAAGFGVQRRTGTPEPWVKKLADDGMSYYYYNQMDGQVQWTRPEISQQNAQSSSATPSRYPILPSSISIPSRTNGLYRSSVYSDTSDVHPHDVDPPVPLSNGRSNARPGEGVSTELTSAERIAQLLQQELAPPPPESPTDLSLIAKEAIGAVIESIQGHGNARQLEDDRRMDELIHNVVLAVRNLLYISAVPTGQIPTNVLPKEVRDHRRLPSSSSPLKPAQRKVTATLSRLVLSARAIQYDSGSSVSDTLSRIEVDAEELERAVDAFVSEVQRTQPQKAPSKRIKAVFDTVNIGLGLPGAGAAGLWKGFGWLSLADANQAPQKVLSTDVINEVGMSITRVDNSLTPLSLALKSSGDDSVDQVHSLIAEVVSEITSFVTFVSDIHIARHVDIDGLAPDSEPSLNELYARTVDQARLLVRTVEAAVQAVYDDCMRLFIQAQSLRKGENGQTSLEQSTSPDVLKLTITHLKSNLSLVQRTLEGLLSVGHEQADMSNGDYFGSIERRMSRQSLIGVQFGGALRPLSILPGALNEEDIVGMEDAFSRPAPKLQNKQSSGGLPFESQSSFEQFRSDGEPSRSHAPSTSIDGTLGGTETTLTAPESDDEPWEDPIDTPAPKPSKSNKWKKILGHEAPDEQPWFLRSTLTSAELLIDTDDKSVKGGTVAALVERLTAHDITDPNFSKSFLMTFKSFTTLDELFDLLVTRFRIQPPSKLTAEELEEWMKKKKYIVQFRVINTLKSMITDDDVLEKEDLHILSRMKEFVQSEDAQQVGASKSLLVLIERALQSGEPKKLIIVNTAQVPAPIVPRTNKKLKLLDIEPLELARQLTLIESALYQKIRPMECLQRVREQRSDNIDNIALVIQTSNRIADWVAESILSKEDSRRRAASVKHLIQVADRCRTLNNFSTMIAIISGLNTPPIRRLKRTWEQVGQRHMAQFGACEVTLDSDRNFKKYRSMLAAVIPPCVPFIGVFLSTLQFNEDGNKDNLPGNLINFKKRQKASEVISDIKRWQAHSYNFQTVPIIRDYIEESLSAFTDTKQSSERFWAMSLEREPREREDEKMARLLQESGFL</sequence>
<dbReference type="SMART" id="SM00147">
    <property type="entry name" value="RasGEF"/>
    <property type="match status" value="1"/>
</dbReference>
<evidence type="ECO:0000259" key="9">
    <source>
        <dbReference type="PROSITE" id="PS50212"/>
    </source>
</evidence>
<dbReference type="InterPro" id="IPR001452">
    <property type="entry name" value="SH3_domain"/>
</dbReference>
<dbReference type="PROSITE" id="PS50009">
    <property type="entry name" value="RASGEF_CAT"/>
    <property type="match status" value="1"/>
</dbReference>
<dbReference type="InterPro" id="IPR001895">
    <property type="entry name" value="RASGEF_cat_dom"/>
</dbReference>
<dbReference type="InterPro" id="IPR000651">
    <property type="entry name" value="Ras-like_Gua-exchang_fac_N"/>
</dbReference>
<dbReference type="InterPro" id="IPR036028">
    <property type="entry name" value="SH3-like_dom_sf"/>
</dbReference>
<keyword evidence="2 3" id="KW-0344">Guanine-nucleotide releasing factor</keyword>
<dbReference type="InterPro" id="IPR036964">
    <property type="entry name" value="RASGEF_cat_dom_sf"/>
</dbReference>
<dbReference type="CDD" id="cd11883">
    <property type="entry name" value="SH3_Sdc25"/>
    <property type="match status" value="1"/>
</dbReference>
<dbReference type="Gene3D" id="1.10.840.10">
    <property type="entry name" value="Ras guanine-nucleotide exchange factors catalytic domain"/>
    <property type="match status" value="1"/>
</dbReference>
<feature type="compositionally biased region" description="Low complexity" evidence="5">
    <location>
        <begin position="313"/>
        <end position="323"/>
    </location>
</feature>
<feature type="domain" description="Ras-GEF" evidence="7">
    <location>
        <begin position="1072"/>
        <end position="1307"/>
    </location>
</feature>
<dbReference type="CDD" id="cd06224">
    <property type="entry name" value="REM"/>
    <property type="match status" value="1"/>
</dbReference>
<dbReference type="Pfam" id="PF00018">
    <property type="entry name" value="SH3_1"/>
    <property type="match status" value="1"/>
</dbReference>
<feature type="region of interest" description="Disordered" evidence="5">
    <location>
        <begin position="801"/>
        <end position="877"/>
    </location>
</feature>
<dbReference type="CDD" id="cd00201">
    <property type="entry name" value="WW"/>
    <property type="match status" value="1"/>
</dbReference>
<reference evidence="10 11" key="1">
    <citation type="journal article" date="2020" name="ISME J.">
        <title>Uncovering the hidden diversity of litter-decomposition mechanisms in mushroom-forming fungi.</title>
        <authorList>
            <person name="Floudas D."/>
            <person name="Bentzer J."/>
            <person name="Ahren D."/>
            <person name="Johansson T."/>
            <person name="Persson P."/>
            <person name="Tunlid A."/>
        </authorList>
    </citation>
    <scope>NUCLEOTIDE SEQUENCE [LARGE SCALE GENOMIC DNA]</scope>
    <source>
        <strain evidence="10 11">CBS 291.85</strain>
    </source>
</reference>
<dbReference type="SMART" id="SM00456">
    <property type="entry name" value="WW"/>
    <property type="match status" value="2"/>
</dbReference>
<dbReference type="SUPFAM" id="SSF50044">
    <property type="entry name" value="SH3-domain"/>
    <property type="match status" value="1"/>
</dbReference>
<evidence type="ECO:0000256" key="1">
    <source>
        <dbReference type="ARBA" id="ARBA00022443"/>
    </source>
</evidence>
<keyword evidence="1 4" id="KW-0728">SH3 domain</keyword>
<proteinExistence type="predicted"/>
<evidence type="ECO:0000256" key="3">
    <source>
        <dbReference type="PROSITE-ProRule" id="PRU00168"/>
    </source>
</evidence>
<dbReference type="PROSITE" id="PS50212">
    <property type="entry name" value="RASGEF_NTER"/>
    <property type="match status" value="1"/>
</dbReference>
<feature type="compositionally biased region" description="Acidic residues" evidence="5">
    <location>
        <begin position="855"/>
        <end position="865"/>
    </location>
</feature>
<evidence type="ECO:0000313" key="10">
    <source>
        <dbReference type="EMBL" id="KAF5345546.1"/>
    </source>
</evidence>
<dbReference type="PROSITE" id="PS50020">
    <property type="entry name" value="WW_DOMAIN_2"/>
    <property type="match status" value="1"/>
</dbReference>
<dbReference type="GO" id="GO:0005886">
    <property type="term" value="C:plasma membrane"/>
    <property type="evidence" value="ECO:0007669"/>
    <property type="project" value="TreeGrafter"/>
</dbReference>
<feature type="compositionally biased region" description="Low complexity" evidence="5">
    <location>
        <begin position="225"/>
        <end position="243"/>
    </location>
</feature>
<dbReference type="CDD" id="cd00155">
    <property type="entry name" value="RasGEF"/>
    <property type="match status" value="1"/>
</dbReference>
<name>A0A8H5CPA8_9AGAR</name>
<evidence type="ECO:0000259" key="8">
    <source>
        <dbReference type="PROSITE" id="PS50020"/>
    </source>
</evidence>
<dbReference type="InterPro" id="IPR008937">
    <property type="entry name" value="Ras-like_GEF"/>
</dbReference>
<dbReference type="PROSITE" id="PS50002">
    <property type="entry name" value="SH3"/>
    <property type="match status" value="1"/>
</dbReference>
<evidence type="ECO:0000259" key="6">
    <source>
        <dbReference type="PROSITE" id="PS50002"/>
    </source>
</evidence>